<feature type="region of interest" description="Disordered" evidence="1">
    <location>
        <begin position="231"/>
        <end position="262"/>
    </location>
</feature>
<feature type="region of interest" description="Disordered" evidence="1">
    <location>
        <begin position="116"/>
        <end position="174"/>
    </location>
</feature>
<dbReference type="AlphaFoldDB" id="A0A395M854"/>
<dbReference type="EMBL" id="PXXK01000464">
    <property type="protein sequence ID" value="RFN44087.1"/>
    <property type="molecule type" value="Genomic_DNA"/>
</dbReference>
<dbReference type="PANTHER" id="PTHR42055:SF1">
    <property type="entry name" value="YALI0E03476P"/>
    <property type="match status" value="1"/>
</dbReference>
<evidence type="ECO:0000313" key="2">
    <source>
        <dbReference type="EMBL" id="RFN44087.1"/>
    </source>
</evidence>
<comment type="caution">
    <text evidence="2">The sequence shown here is derived from an EMBL/GenBank/DDBJ whole genome shotgun (WGS) entry which is preliminary data.</text>
</comment>
<feature type="compositionally biased region" description="Basic and acidic residues" evidence="1">
    <location>
        <begin position="246"/>
        <end position="262"/>
    </location>
</feature>
<sequence length="262" mass="30189">MKVASSEQYRNSTCTFAIGTIPHPRTLTTLTGGKERVNVSWVRQEAHRNPWLEAISKGLLCSKVSSNSRVTNFKQAVADRFKTRYTLWLTAEADIPSDLEWQFGFRIPKALDETHMASVTKSEEKQKQGNVEVDDAARSERADASGIDTRLKKPWPQPRLEDTPNVKELAPHERQTRERALLEHAKKVVAFKRSTVETRLRASLEAWSLADMEAWKFARAFLARRSRERIEWEKEESKYTGGSGSEKGRSSWNRWKDSRQRK</sequence>
<feature type="compositionally biased region" description="Basic and acidic residues" evidence="1">
    <location>
        <begin position="159"/>
        <end position="174"/>
    </location>
</feature>
<keyword evidence="3" id="KW-1185">Reference proteome</keyword>
<dbReference type="Proteomes" id="UP000265631">
    <property type="component" value="Unassembled WGS sequence"/>
</dbReference>
<reference evidence="2 3" key="1">
    <citation type="journal article" date="2018" name="PLoS Pathog.">
        <title>Evolution of structural diversity of trichothecenes, a family of toxins produced by plant pathogenic and entomopathogenic fungi.</title>
        <authorList>
            <person name="Proctor R.H."/>
            <person name="McCormick S.P."/>
            <person name="Kim H.S."/>
            <person name="Cardoza R.E."/>
            <person name="Stanley A.M."/>
            <person name="Lindo L."/>
            <person name="Kelly A."/>
            <person name="Brown D.W."/>
            <person name="Lee T."/>
            <person name="Vaughan M.M."/>
            <person name="Alexander N.J."/>
            <person name="Busman M."/>
            <person name="Gutierrez S."/>
        </authorList>
    </citation>
    <scope>NUCLEOTIDE SEQUENCE [LARGE SCALE GENOMIC DNA]</scope>
    <source>
        <strain evidence="2 3">NRRL 13405</strain>
    </source>
</reference>
<protein>
    <submittedName>
        <fullName evidence="2">Uncharacterized protein</fullName>
    </submittedName>
</protein>
<gene>
    <name evidence="2" type="ORF">FIE12Z_11697</name>
</gene>
<proteinExistence type="predicted"/>
<name>A0A395M854_9HYPO</name>
<dbReference type="PANTHER" id="PTHR42055">
    <property type="entry name" value="YALI0E03476P"/>
    <property type="match status" value="1"/>
</dbReference>
<feature type="compositionally biased region" description="Basic and acidic residues" evidence="1">
    <location>
        <begin position="116"/>
        <end position="127"/>
    </location>
</feature>
<evidence type="ECO:0000256" key="1">
    <source>
        <dbReference type="SAM" id="MobiDB-lite"/>
    </source>
</evidence>
<organism evidence="2 3">
    <name type="scientific">Fusarium flagelliforme</name>
    <dbReference type="NCBI Taxonomy" id="2675880"/>
    <lineage>
        <taxon>Eukaryota</taxon>
        <taxon>Fungi</taxon>
        <taxon>Dikarya</taxon>
        <taxon>Ascomycota</taxon>
        <taxon>Pezizomycotina</taxon>
        <taxon>Sordariomycetes</taxon>
        <taxon>Hypocreomycetidae</taxon>
        <taxon>Hypocreales</taxon>
        <taxon>Nectriaceae</taxon>
        <taxon>Fusarium</taxon>
        <taxon>Fusarium incarnatum-equiseti species complex</taxon>
    </lineage>
</organism>
<accession>A0A395M854</accession>
<evidence type="ECO:0000313" key="3">
    <source>
        <dbReference type="Proteomes" id="UP000265631"/>
    </source>
</evidence>